<feature type="domain" description="DUF427" evidence="1">
    <location>
        <begin position="31"/>
        <end position="117"/>
    </location>
</feature>
<dbReference type="EMBL" id="JACIDY010000002">
    <property type="protein sequence ID" value="MBB3939253.1"/>
    <property type="molecule type" value="Genomic_DNA"/>
</dbReference>
<dbReference type="AlphaFoldDB" id="A0A7W6C1R3"/>
<dbReference type="InterPro" id="IPR038694">
    <property type="entry name" value="DUF427_sf"/>
</dbReference>
<proteinExistence type="predicted"/>
<dbReference type="PANTHER" id="PTHR34310">
    <property type="entry name" value="DUF427 DOMAIN PROTEIN (AFU_ORTHOLOGUE AFUA_3G02220)"/>
    <property type="match status" value="1"/>
</dbReference>
<dbReference type="PANTHER" id="PTHR34310:SF5">
    <property type="entry name" value="DUF427 DOMAIN PROTEIN (AFU_ORTHOLOGUE AFUA_3G02220)"/>
    <property type="match status" value="1"/>
</dbReference>
<dbReference type="Proteomes" id="UP000561459">
    <property type="component" value="Unassembled WGS sequence"/>
</dbReference>
<dbReference type="InterPro" id="IPR007361">
    <property type="entry name" value="DUF427"/>
</dbReference>
<evidence type="ECO:0000259" key="1">
    <source>
        <dbReference type="Pfam" id="PF04248"/>
    </source>
</evidence>
<sequence length="122" mass="13254">MNRIVQAPCGGACVDASGSARLIVSGETIMVQARWNGSIIADSDDTVVVEGNHYFPRDAVDPAVLQPSETTSHCPWKGDARYHSITVDGSTNQDAAWYYPEPKDAASQIRDRIAFWKGVEVS</sequence>
<name>A0A7W6C1R3_9SPHN</name>
<gene>
    <name evidence="2" type="ORF">GGR39_000893</name>
</gene>
<reference evidence="2 3" key="1">
    <citation type="submission" date="2020-08" db="EMBL/GenBank/DDBJ databases">
        <title>Genomic Encyclopedia of Type Strains, Phase IV (KMG-IV): sequencing the most valuable type-strain genomes for metagenomic binning, comparative biology and taxonomic classification.</title>
        <authorList>
            <person name="Goeker M."/>
        </authorList>
    </citation>
    <scope>NUCLEOTIDE SEQUENCE [LARGE SCALE GENOMIC DNA]</scope>
    <source>
        <strain evidence="2 3">DSM 27568</strain>
    </source>
</reference>
<comment type="caution">
    <text evidence="2">The sequence shown here is derived from an EMBL/GenBank/DDBJ whole genome shotgun (WGS) entry which is preliminary data.</text>
</comment>
<dbReference type="Gene3D" id="2.170.150.40">
    <property type="entry name" value="Domain of unknown function (DUF427)"/>
    <property type="match status" value="1"/>
</dbReference>
<protein>
    <submittedName>
        <fullName evidence="2">Uncharacterized protein (DUF427 family)</fullName>
    </submittedName>
</protein>
<keyword evidence="3" id="KW-1185">Reference proteome</keyword>
<organism evidence="2 3">
    <name type="scientific">Novosphingobium fluoreni</name>
    <dbReference type="NCBI Taxonomy" id="1391222"/>
    <lineage>
        <taxon>Bacteria</taxon>
        <taxon>Pseudomonadati</taxon>
        <taxon>Pseudomonadota</taxon>
        <taxon>Alphaproteobacteria</taxon>
        <taxon>Sphingomonadales</taxon>
        <taxon>Sphingomonadaceae</taxon>
        <taxon>Novosphingobium</taxon>
    </lineage>
</organism>
<dbReference type="Pfam" id="PF04248">
    <property type="entry name" value="NTP_transf_9"/>
    <property type="match status" value="1"/>
</dbReference>
<evidence type="ECO:0000313" key="3">
    <source>
        <dbReference type="Proteomes" id="UP000561459"/>
    </source>
</evidence>
<accession>A0A7W6C1R3</accession>
<dbReference type="RefSeq" id="WP_425490581.1">
    <property type="nucleotide sequence ID" value="NZ_JACIDY010000002.1"/>
</dbReference>
<evidence type="ECO:0000313" key="2">
    <source>
        <dbReference type="EMBL" id="MBB3939253.1"/>
    </source>
</evidence>